<keyword evidence="6" id="KW-0802">TPR repeat</keyword>
<keyword evidence="11" id="KW-1185">Reference proteome</keyword>
<dbReference type="PROSITE" id="PS50293">
    <property type="entry name" value="TPR_REGION"/>
    <property type="match status" value="1"/>
</dbReference>
<dbReference type="InterPro" id="IPR019734">
    <property type="entry name" value="TPR_rpt"/>
</dbReference>
<keyword evidence="8" id="KW-0812">Transmembrane</keyword>
<keyword evidence="4" id="KW-0418">Kinase</keyword>
<dbReference type="Pfam" id="PF02518">
    <property type="entry name" value="HATPase_c"/>
    <property type="match status" value="1"/>
</dbReference>
<evidence type="ECO:0000256" key="6">
    <source>
        <dbReference type="PROSITE-ProRule" id="PRU00339"/>
    </source>
</evidence>
<gene>
    <name evidence="10" type="ORF">IP97_01203</name>
</gene>
<evidence type="ECO:0000313" key="11">
    <source>
        <dbReference type="Proteomes" id="UP000315312"/>
    </source>
</evidence>
<dbReference type="SUPFAM" id="SSF55874">
    <property type="entry name" value="ATPase domain of HSP90 chaperone/DNA topoisomerase II/histidine kinase"/>
    <property type="match status" value="1"/>
</dbReference>
<keyword evidence="3" id="KW-0808">Transferase</keyword>
<comment type="catalytic activity">
    <reaction evidence="1">
        <text>ATP + protein L-histidine = ADP + protein N-phospho-L-histidine.</text>
        <dbReference type="EC" id="2.7.13.3"/>
    </reaction>
</comment>
<dbReference type="PROSITE" id="PS51257">
    <property type="entry name" value="PROKAR_LIPOPROTEIN"/>
    <property type="match status" value="1"/>
</dbReference>
<evidence type="ECO:0000256" key="7">
    <source>
        <dbReference type="SAM" id="Coils"/>
    </source>
</evidence>
<dbReference type="Gene3D" id="1.25.40.10">
    <property type="entry name" value="Tetratricopeptide repeat domain"/>
    <property type="match status" value="2"/>
</dbReference>
<evidence type="ECO:0000259" key="9">
    <source>
        <dbReference type="Pfam" id="PF02518"/>
    </source>
</evidence>
<evidence type="ECO:0000256" key="5">
    <source>
        <dbReference type="ARBA" id="ARBA00023012"/>
    </source>
</evidence>
<dbReference type="PROSITE" id="PS50005">
    <property type="entry name" value="TPR"/>
    <property type="match status" value="1"/>
</dbReference>
<evidence type="ECO:0000256" key="2">
    <source>
        <dbReference type="ARBA" id="ARBA00012438"/>
    </source>
</evidence>
<feature type="coiled-coil region" evidence="7">
    <location>
        <begin position="300"/>
        <end position="327"/>
    </location>
</feature>
<feature type="transmembrane region" description="Helical" evidence="8">
    <location>
        <begin position="7"/>
        <end position="26"/>
    </location>
</feature>
<evidence type="ECO:0000313" key="10">
    <source>
        <dbReference type="EMBL" id="TWH95525.1"/>
    </source>
</evidence>
<dbReference type="GO" id="GO:0004673">
    <property type="term" value="F:protein histidine kinase activity"/>
    <property type="evidence" value="ECO:0007669"/>
    <property type="project" value="UniProtKB-EC"/>
</dbReference>
<dbReference type="InterPro" id="IPR050482">
    <property type="entry name" value="Sensor_HK_TwoCompSys"/>
</dbReference>
<evidence type="ECO:0000256" key="1">
    <source>
        <dbReference type="ARBA" id="ARBA00000085"/>
    </source>
</evidence>
<evidence type="ECO:0000256" key="4">
    <source>
        <dbReference type="ARBA" id="ARBA00022777"/>
    </source>
</evidence>
<dbReference type="InterPro" id="IPR036890">
    <property type="entry name" value="HATPase_C_sf"/>
</dbReference>
<sequence>MPIFGRYNPIVMSFLKIGFLAFLFLITSCKNQEENPALDANLEQAENLFATKQYRKAYYYYNQSFLFNKEQHNTKRAVFNLLRMAHIENLECDYIGSEATTTQAIKLFDKTIPIPYQTNAYISLGLNYMHLANYEDAESMFEKAIQITEDSLTVYISKNNIGYLYIKQKEYQKAVRLLSEIENEKILQESPLDYARVLDNKGIALFHLNDKLALSYLKKAKTIRETNNDDSQIVSSYMHLAEYYKNQEPATAKEWTQKAYHSATKAFIPDDRLEALNLLFTTTTNNNLKNQYHDTYIHINDSLQQARQQAKNQFAKIKYDSEKAETEKTAYQYKMYGFIILLILSVAVFILLYRLTIQKNKRKILETQYTTETKIAKRLHDELANDVHNTIAFAETQNLENEQNKETLLENLDTIYQRARNISNENKEINTGKNYLEQLKYMINAYSSDTINVILNTSTLHEVPLNSEVKIALYRVLQELMVNMKKHSNCSLVMIGFKETNSALEINYSDNGKGTDNQLQIKNGLQNVENRIFSINGNITFDTEPNKGFKVKITIPK</sequence>
<keyword evidence="7" id="KW-0175">Coiled coil</keyword>
<dbReference type="EC" id="2.7.13.3" evidence="2"/>
<keyword evidence="8" id="KW-1133">Transmembrane helix</keyword>
<dbReference type="PANTHER" id="PTHR24421:SF10">
    <property type="entry name" value="NITRATE_NITRITE SENSOR PROTEIN NARQ"/>
    <property type="match status" value="1"/>
</dbReference>
<dbReference type="EMBL" id="VLKM01000004">
    <property type="protein sequence ID" value="TWH95525.1"/>
    <property type="molecule type" value="Genomic_DNA"/>
</dbReference>
<dbReference type="InterPro" id="IPR011990">
    <property type="entry name" value="TPR-like_helical_dom_sf"/>
</dbReference>
<keyword evidence="5" id="KW-0902">Two-component regulatory system</keyword>
<name>A0A562KJS3_9FLAO</name>
<comment type="caution">
    <text evidence="10">The sequence shown here is derived from an EMBL/GenBank/DDBJ whole genome shotgun (WGS) entry which is preliminary data.</text>
</comment>
<dbReference type="Gene3D" id="3.30.565.10">
    <property type="entry name" value="Histidine kinase-like ATPase, C-terminal domain"/>
    <property type="match status" value="1"/>
</dbReference>
<dbReference type="SUPFAM" id="SSF48452">
    <property type="entry name" value="TPR-like"/>
    <property type="match status" value="1"/>
</dbReference>
<reference evidence="10 11" key="1">
    <citation type="journal article" date="2015" name="Stand. Genomic Sci.">
        <title>Genomic Encyclopedia of Bacterial and Archaeal Type Strains, Phase III: the genomes of soil and plant-associated and newly described type strains.</title>
        <authorList>
            <person name="Whitman W.B."/>
            <person name="Woyke T."/>
            <person name="Klenk H.P."/>
            <person name="Zhou Y."/>
            <person name="Lilburn T.G."/>
            <person name="Beck B.J."/>
            <person name="De Vos P."/>
            <person name="Vandamme P."/>
            <person name="Eisen J.A."/>
            <person name="Garrity G."/>
            <person name="Hugenholtz P."/>
            <person name="Kyrpides N.C."/>
        </authorList>
    </citation>
    <scope>NUCLEOTIDE SEQUENCE [LARGE SCALE GENOMIC DNA]</scope>
    <source>
        <strain evidence="10 11">CGMCC 1.6844</strain>
    </source>
</reference>
<dbReference type="PANTHER" id="PTHR24421">
    <property type="entry name" value="NITRATE/NITRITE SENSOR PROTEIN NARX-RELATED"/>
    <property type="match status" value="1"/>
</dbReference>
<dbReference type="GO" id="GO:0000160">
    <property type="term" value="P:phosphorelay signal transduction system"/>
    <property type="evidence" value="ECO:0007669"/>
    <property type="project" value="UniProtKB-KW"/>
</dbReference>
<keyword evidence="8" id="KW-0472">Membrane</keyword>
<dbReference type="SMART" id="SM00028">
    <property type="entry name" value="TPR"/>
    <property type="match status" value="4"/>
</dbReference>
<accession>A0A562KJS3</accession>
<evidence type="ECO:0000256" key="3">
    <source>
        <dbReference type="ARBA" id="ARBA00022679"/>
    </source>
</evidence>
<feature type="repeat" description="TPR" evidence="6">
    <location>
        <begin position="118"/>
        <end position="151"/>
    </location>
</feature>
<dbReference type="Pfam" id="PF13374">
    <property type="entry name" value="TPR_10"/>
    <property type="match status" value="1"/>
</dbReference>
<dbReference type="InterPro" id="IPR003594">
    <property type="entry name" value="HATPase_dom"/>
</dbReference>
<protein>
    <recommendedName>
        <fullName evidence="2">histidine kinase</fullName>
        <ecNumber evidence="2">2.7.13.3</ecNumber>
    </recommendedName>
</protein>
<dbReference type="AlphaFoldDB" id="A0A562KJS3"/>
<dbReference type="Proteomes" id="UP000315312">
    <property type="component" value="Unassembled WGS sequence"/>
</dbReference>
<feature type="domain" description="Histidine kinase/HSP90-like ATPase" evidence="9">
    <location>
        <begin position="470"/>
        <end position="556"/>
    </location>
</feature>
<evidence type="ECO:0000256" key="8">
    <source>
        <dbReference type="SAM" id="Phobius"/>
    </source>
</evidence>
<proteinExistence type="predicted"/>
<organism evidence="10 11">
    <name type="scientific">Flavobacterium cheniae</name>
    <dbReference type="NCBI Taxonomy" id="295428"/>
    <lineage>
        <taxon>Bacteria</taxon>
        <taxon>Pseudomonadati</taxon>
        <taxon>Bacteroidota</taxon>
        <taxon>Flavobacteriia</taxon>
        <taxon>Flavobacteriales</taxon>
        <taxon>Flavobacteriaceae</taxon>
        <taxon>Flavobacterium</taxon>
    </lineage>
</organism>
<feature type="transmembrane region" description="Helical" evidence="8">
    <location>
        <begin position="335"/>
        <end position="353"/>
    </location>
</feature>